<reference evidence="3 4" key="1">
    <citation type="submission" date="2017-11" db="EMBL/GenBank/DDBJ databases">
        <title>Genome-resolved metagenomics identifies genetic mobility, metabolic interactions, and unexpected diversity in perchlorate-reducing communities.</title>
        <authorList>
            <person name="Barnum T.P."/>
            <person name="Figueroa I.A."/>
            <person name="Carlstrom C.I."/>
            <person name="Lucas L.N."/>
            <person name="Engelbrektson A.L."/>
            <person name="Coates J.D."/>
        </authorList>
    </citation>
    <scope>NUCLEOTIDE SEQUENCE [LARGE SCALE GENOMIC DNA]</scope>
    <source>
        <strain evidence="3">BM706</strain>
    </source>
</reference>
<evidence type="ECO:0000259" key="2">
    <source>
        <dbReference type="PROSITE" id="PS50894"/>
    </source>
</evidence>
<feature type="modified residue" description="Phosphohistidine" evidence="1">
    <location>
        <position position="47"/>
    </location>
</feature>
<feature type="domain" description="HPt" evidence="2">
    <location>
        <begin position="8"/>
        <end position="102"/>
    </location>
</feature>
<gene>
    <name evidence="3" type="ORF">C0601_10925</name>
</gene>
<dbReference type="PROSITE" id="PS50894">
    <property type="entry name" value="HPT"/>
    <property type="match status" value="1"/>
</dbReference>
<dbReference type="Gene3D" id="1.20.120.160">
    <property type="entry name" value="HPT domain"/>
    <property type="match status" value="1"/>
</dbReference>
<accession>A0A2N5ZBU6</accession>
<dbReference type="Proteomes" id="UP000234857">
    <property type="component" value="Unassembled WGS sequence"/>
</dbReference>
<dbReference type="InterPro" id="IPR008207">
    <property type="entry name" value="Sig_transdc_His_kin_Hpt_dom"/>
</dbReference>
<sequence>MNRFTVEVDIDLKEFIPDFIEGKVKSFKDVSKLIENKDYEGIYKIGHGLKGTGSAYGFDFITEFGKRLESLSKEKDDSSIQKLCDEALEYLDKIDIKYVVIE</sequence>
<protein>
    <submittedName>
        <fullName evidence="3">Hpt domain-containing protein</fullName>
    </submittedName>
</protein>
<comment type="caution">
    <text evidence="3">The sequence shown here is derived from an EMBL/GenBank/DDBJ whole genome shotgun (WGS) entry which is preliminary data.</text>
</comment>
<name>A0A2N5ZBU6_MUIH1</name>
<dbReference type="GO" id="GO:0000160">
    <property type="term" value="P:phosphorelay signal transduction system"/>
    <property type="evidence" value="ECO:0007669"/>
    <property type="project" value="InterPro"/>
</dbReference>
<keyword evidence="1" id="KW-0597">Phosphoprotein</keyword>
<dbReference type="SUPFAM" id="SSF47226">
    <property type="entry name" value="Histidine-containing phosphotransfer domain, HPT domain"/>
    <property type="match status" value="1"/>
</dbReference>
<organism evidence="3 4">
    <name type="scientific">Muiribacterium halophilum</name>
    <dbReference type="NCBI Taxonomy" id="2053465"/>
    <lineage>
        <taxon>Bacteria</taxon>
        <taxon>Candidatus Muiribacteriota</taxon>
        <taxon>Candidatus Muiribacteriia</taxon>
        <taxon>Candidatus Muiribacteriales</taxon>
        <taxon>Candidatus Muiribacteriaceae</taxon>
        <taxon>Candidatus Muiribacterium</taxon>
    </lineage>
</organism>
<dbReference type="EMBL" id="PKTG01000122">
    <property type="protein sequence ID" value="PLX16129.1"/>
    <property type="molecule type" value="Genomic_DNA"/>
</dbReference>
<evidence type="ECO:0000313" key="3">
    <source>
        <dbReference type="EMBL" id="PLX16129.1"/>
    </source>
</evidence>
<evidence type="ECO:0000313" key="4">
    <source>
        <dbReference type="Proteomes" id="UP000234857"/>
    </source>
</evidence>
<dbReference type="InterPro" id="IPR036641">
    <property type="entry name" value="HPT_dom_sf"/>
</dbReference>
<dbReference type="AlphaFoldDB" id="A0A2N5ZBU6"/>
<proteinExistence type="predicted"/>
<evidence type="ECO:0000256" key="1">
    <source>
        <dbReference type="PROSITE-ProRule" id="PRU00110"/>
    </source>
</evidence>